<evidence type="ECO:0000313" key="2">
    <source>
        <dbReference type="EMBL" id="MBD2865958.1"/>
    </source>
</evidence>
<organism evidence="2 3">
    <name type="scientific">Paenibacillus oceani</name>
    <dbReference type="NCBI Taxonomy" id="2772510"/>
    <lineage>
        <taxon>Bacteria</taxon>
        <taxon>Bacillati</taxon>
        <taxon>Bacillota</taxon>
        <taxon>Bacilli</taxon>
        <taxon>Bacillales</taxon>
        <taxon>Paenibacillaceae</taxon>
        <taxon>Paenibacillus</taxon>
    </lineage>
</organism>
<dbReference type="Proteomes" id="UP000639396">
    <property type="component" value="Unassembled WGS sequence"/>
</dbReference>
<gene>
    <name evidence="2" type="ORF">IDH45_28635</name>
</gene>
<sequence>MAQPRYVTDIDKLTQIPEKERGRLKAVTEQFVFRINAIEGGKTNLNDHQSQDERYGEHPMLGGPADASWFDNLSGSKKRTVQPAKQTSAVVSATRLSDMPSGGRQKVRS</sequence>
<feature type="region of interest" description="Disordered" evidence="1">
    <location>
        <begin position="40"/>
        <end position="109"/>
    </location>
</feature>
<feature type="compositionally biased region" description="Polar residues" evidence="1">
    <location>
        <begin position="83"/>
        <end position="95"/>
    </location>
</feature>
<comment type="caution">
    <text evidence="2">The sequence shown here is derived from an EMBL/GenBank/DDBJ whole genome shotgun (WGS) entry which is preliminary data.</text>
</comment>
<reference evidence="2" key="1">
    <citation type="submission" date="2020-09" db="EMBL/GenBank/DDBJ databases">
        <title>A novel bacterium of genus Paenibacillus, isolated from South China Sea.</title>
        <authorList>
            <person name="Huang H."/>
            <person name="Mo K."/>
            <person name="Hu Y."/>
        </authorList>
    </citation>
    <scope>NUCLEOTIDE SEQUENCE</scope>
    <source>
        <strain evidence="2">IB182363</strain>
    </source>
</reference>
<evidence type="ECO:0000313" key="3">
    <source>
        <dbReference type="Proteomes" id="UP000639396"/>
    </source>
</evidence>
<dbReference type="EMBL" id="JACXJA010000050">
    <property type="protein sequence ID" value="MBD2865958.1"/>
    <property type="molecule type" value="Genomic_DNA"/>
</dbReference>
<evidence type="ECO:0000256" key="1">
    <source>
        <dbReference type="SAM" id="MobiDB-lite"/>
    </source>
</evidence>
<accession>A0A927CFZ8</accession>
<name>A0A927CFZ8_9BACL</name>
<proteinExistence type="predicted"/>
<keyword evidence="3" id="KW-1185">Reference proteome</keyword>
<dbReference type="AlphaFoldDB" id="A0A927CFZ8"/>
<protein>
    <submittedName>
        <fullName evidence="2">Uncharacterized protein</fullName>
    </submittedName>
</protein>
<dbReference type="RefSeq" id="WP_190931580.1">
    <property type="nucleotide sequence ID" value="NZ_JACXJA010000050.1"/>
</dbReference>